<evidence type="ECO:0000256" key="2">
    <source>
        <dbReference type="ARBA" id="ARBA00022747"/>
    </source>
</evidence>
<evidence type="ECO:0000259" key="4">
    <source>
        <dbReference type="Pfam" id="PF01420"/>
    </source>
</evidence>
<dbReference type="Gene3D" id="3.90.220.20">
    <property type="entry name" value="DNA methylase specificity domains"/>
    <property type="match status" value="1"/>
</dbReference>
<dbReference type="CDD" id="cd16961">
    <property type="entry name" value="RMtype1_S_TRD-CR_like"/>
    <property type="match status" value="1"/>
</dbReference>
<evidence type="ECO:0000313" key="6">
    <source>
        <dbReference type="EMBL" id="MFD1321667.1"/>
    </source>
</evidence>
<keyword evidence="6" id="KW-0489">Methyltransferase</keyword>
<gene>
    <name evidence="6" type="ORF">ACFQ4H_11270</name>
</gene>
<evidence type="ECO:0000256" key="3">
    <source>
        <dbReference type="ARBA" id="ARBA00023125"/>
    </source>
</evidence>
<dbReference type="PANTHER" id="PTHR42998">
    <property type="entry name" value="TYPE I RESTRICTION ENZYME HINDVIIP M PROTEIN-RELATED"/>
    <property type="match status" value="1"/>
</dbReference>
<accession>A0ABW3YB36</accession>
<dbReference type="SUPFAM" id="SSF53335">
    <property type="entry name" value="S-adenosyl-L-methionine-dependent methyltransferases"/>
    <property type="match status" value="1"/>
</dbReference>
<dbReference type="GO" id="GO:0008168">
    <property type="term" value="F:methyltransferase activity"/>
    <property type="evidence" value="ECO:0007669"/>
    <property type="project" value="UniProtKB-KW"/>
</dbReference>
<dbReference type="GO" id="GO:0032259">
    <property type="term" value="P:methylation"/>
    <property type="evidence" value="ECO:0007669"/>
    <property type="project" value="UniProtKB-KW"/>
</dbReference>
<dbReference type="InterPro" id="IPR044946">
    <property type="entry name" value="Restrct_endonuc_typeI_TRD_sf"/>
</dbReference>
<organism evidence="6 7">
    <name type="scientific">Micromonospora sonneratiae</name>
    <dbReference type="NCBI Taxonomy" id="1184706"/>
    <lineage>
        <taxon>Bacteria</taxon>
        <taxon>Bacillati</taxon>
        <taxon>Actinomycetota</taxon>
        <taxon>Actinomycetes</taxon>
        <taxon>Micromonosporales</taxon>
        <taxon>Micromonosporaceae</taxon>
        <taxon>Micromonospora</taxon>
    </lineage>
</organism>
<dbReference type="Pfam" id="PF01420">
    <property type="entry name" value="Methylase_S"/>
    <property type="match status" value="1"/>
</dbReference>
<feature type="domain" description="Type I restriction modification DNA specificity" evidence="4">
    <location>
        <begin position="575"/>
        <end position="748"/>
    </location>
</feature>
<evidence type="ECO:0000313" key="7">
    <source>
        <dbReference type="Proteomes" id="UP001597260"/>
    </source>
</evidence>
<dbReference type="Pfam" id="PF02384">
    <property type="entry name" value="N6_Mtase"/>
    <property type="match status" value="1"/>
</dbReference>
<dbReference type="PROSITE" id="PS00092">
    <property type="entry name" value="N6_MTASE"/>
    <property type="match status" value="1"/>
</dbReference>
<dbReference type="SUPFAM" id="SSF116734">
    <property type="entry name" value="DNA methylase specificity domain"/>
    <property type="match status" value="1"/>
</dbReference>
<reference evidence="7" key="1">
    <citation type="journal article" date="2019" name="Int. J. Syst. Evol. Microbiol.">
        <title>The Global Catalogue of Microorganisms (GCM) 10K type strain sequencing project: providing services to taxonomists for standard genome sequencing and annotation.</title>
        <authorList>
            <consortium name="The Broad Institute Genomics Platform"/>
            <consortium name="The Broad Institute Genome Sequencing Center for Infectious Disease"/>
            <person name="Wu L."/>
            <person name="Ma J."/>
        </authorList>
    </citation>
    <scope>NUCLEOTIDE SEQUENCE [LARGE SCALE GENOMIC DNA]</scope>
    <source>
        <strain evidence="7">JCM 31037</strain>
    </source>
</reference>
<keyword evidence="3" id="KW-0238">DNA-binding</keyword>
<evidence type="ECO:0000259" key="5">
    <source>
        <dbReference type="Pfam" id="PF02384"/>
    </source>
</evidence>
<proteinExistence type="inferred from homology"/>
<keyword evidence="6" id="KW-0808">Transferase</keyword>
<keyword evidence="2" id="KW-0680">Restriction system</keyword>
<dbReference type="Proteomes" id="UP001597260">
    <property type="component" value="Unassembled WGS sequence"/>
</dbReference>
<dbReference type="InterPro" id="IPR003356">
    <property type="entry name" value="DNA_methylase_A-5"/>
</dbReference>
<sequence>MSSESNTNDRLVPPSELARLVEVQLPAVINWRKRFSNFPKPVRSGESKYFRLWEVMAWWENRRIPASSRNEDEPEGTTYADRARRNLAARTGSLDGGVTLSLAVQEDDASSQQLVEDLLKMMKARVHASATSSTDSLDLLFSLTVLRTTAPATWSSLQQTVIPEEGSAEADKLLRLIGDSVDIQLRNRGHEPGMRVALTRLEFHNPRDLIAVIQASDRLGRIAFRLLLDEHATQARLESNESPTPEGLVRLMAGILVSPERLVRQVYDPNVRGGETLAALVDHFPDPSQVIAHGEGSHRETLRLAEMNLALRGLRAQLKHDPSPPWTRPDRPQITADLVITNPPFNRGRFTGQRRDEIRWPFGPLPQGNDNFAWLQHAVASLNVGGRAAVVLPKIACISTNRRERNIRQAMVERGAVECILTLPPQLFPGTPIAASVWFLRYPTDSRDQVLFIDAGKLGVVENGQRILTDEDQQVIKSAYRSFQADRDSGQTHEGTVGLSAAVPVEVIRDHGYSLNPADYQDLGTREEPSKLLFEAERAVHELALSHAEAQEAEALAHELIVPLLRPHHHDGDLPTDWRYVPLHELCDVKAGPSYSRLPVETRSAAGEIPVVLPKNLHNGRVDGTSEDRVSQRLAEDLARFRLVAGDILCIRSGTIGPPALVTDTQTGWLFGSNLLRLRRKRADTIDAYYLLGYLSQPRILERIKGLASNAIVPSLSTQSLGQFPIALPPFAEQRRIGEALRALDHQITAYRSLVWAATEARTNLVEHLLGGALVPRHNPYVSADPVPYFGEGIFS</sequence>
<protein>
    <submittedName>
        <fullName evidence="6">N-6 DNA methylase</fullName>
    </submittedName>
</protein>
<name>A0ABW3YB36_9ACTN</name>
<dbReference type="InterPro" id="IPR000055">
    <property type="entry name" value="Restrct_endonuc_typeI_TRD"/>
</dbReference>
<dbReference type="InterPro" id="IPR029063">
    <property type="entry name" value="SAM-dependent_MTases_sf"/>
</dbReference>
<dbReference type="PANTHER" id="PTHR42998:SF1">
    <property type="entry name" value="TYPE I RESTRICTION ENZYME HINDI METHYLASE SUBUNIT"/>
    <property type="match status" value="1"/>
</dbReference>
<comment type="similarity">
    <text evidence="1">Belongs to the type-I restriction system S methylase family.</text>
</comment>
<comment type="caution">
    <text evidence="6">The sequence shown here is derived from an EMBL/GenBank/DDBJ whole genome shotgun (WGS) entry which is preliminary data.</text>
</comment>
<feature type="domain" description="DNA methylase adenine-specific" evidence="5">
    <location>
        <begin position="216"/>
        <end position="525"/>
    </location>
</feature>
<keyword evidence="7" id="KW-1185">Reference proteome</keyword>
<dbReference type="InterPro" id="IPR052916">
    <property type="entry name" value="Type-I_RE_MTase_Subunit"/>
</dbReference>
<dbReference type="EMBL" id="JBHTMP010000013">
    <property type="protein sequence ID" value="MFD1321667.1"/>
    <property type="molecule type" value="Genomic_DNA"/>
</dbReference>
<evidence type="ECO:0000256" key="1">
    <source>
        <dbReference type="ARBA" id="ARBA00010923"/>
    </source>
</evidence>
<dbReference type="InterPro" id="IPR002052">
    <property type="entry name" value="DNA_methylase_N6_adenine_CS"/>
</dbReference>
<dbReference type="PRINTS" id="PR00507">
    <property type="entry name" value="N12N6MTFRASE"/>
</dbReference>
<dbReference type="Gene3D" id="3.40.50.150">
    <property type="entry name" value="Vaccinia Virus protein VP39"/>
    <property type="match status" value="1"/>
</dbReference>